<dbReference type="STRING" id="1437608.GCA_000771645_01712"/>
<dbReference type="EMBL" id="JGYN01000003">
    <property type="protein sequence ID" value="KFI53059.1"/>
    <property type="molecule type" value="Genomic_DNA"/>
</dbReference>
<dbReference type="AlphaFoldDB" id="A0A087A2Q9"/>
<feature type="region of interest" description="Disordered" evidence="1">
    <location>
        <begin position="101"/>
        <end position="122"/>
    </location>
</feature>
<evidence type="ECO:0000313" key="3">
    <source>
        <dbReference type="Proteomes" id="UP000029108"/>
    </source>
</evidence>
<dbReference type="OrthoDB" id="3232973at2"/>
<gene>
    <name evidence="2" type="ORF">BBIA_1035</name>
</gene>
<protein>
    <submittedName>
        <fullName evidence="2">Uncharacterized protein</fullName>
    </submittedName>
</protein>
<sequence>MAIPSGVVPLAEALQGTDMSLPEYVELWHYFGNKPIAVEGQWGLIGMMSIDSAIAEDVLFEPLAVSFNAGLMRKGMADVRRMQSQMLRGGETHDGLAEQMEREWRNEKREEAQELRWEASHD</sequence>
<keyword evidence="3" id="KW-1185">Reference proteome</keyword>
<evidence type="ECO:0000313" key="2">
    <source>
        <dbReference type="EMBL" id="KFI53059.1"/>
    </source>
</evidence>
<proteinExistence type="predicted"/>
<dbReference type="RefSeq" id="WP_033495906.1">
    <property type="nucleotide sequence ID" value="NZ_JDUU01000032.1"/>
</dbReference>
<evidence type="ECO:0000256" key="1">
    <source>
        <dbReference type="SAM" id="MobiDB-lite"/>
    </source>
</evidence>
<reference evidence="2 3" key="1">
    <citation type="submission" date="2014-03" db="EMBL/GenBank/DDBJ databases">
        <title>Genomics of Bifidobacteria.</title>
        <authorList>
            <person name="Ventura M."/>
            <person name="Milani C."/>
            <person name="Lugli G.A."/>
        </authorList>
    </citation>
    <scope>NUCLEOTIDE SEQUENCE [LARGE SCALE GENOMIC DNA]</scope>
    <source>
        <strain evidence="2 3">DSM 23969</strain>
    </source>
</reference>
<dbReference type="Proteomes" id="UP000029108">
    <property type="component" value="Unassembled WGS sequence"/>
</dbReference>
<comment type="caution">
    <text evidence="2">The sequence shown here is derived from an EMBL/GenBank/DDBJ whole genome shotgun (WGS) entry which is preliminary data.</text>
</comment>
<organism evidence="2 3">
    <name type="scientific">Bifidobacterium biavatii DSM 23969</name>
    <dbReference type="NCBI Taxonomy" id="1437608"/>
    <lineage>
        <taxon>Bacteria</taxon>
        <taxon>Bacillati</taxon>
        <taxon>Actinomycetota</taxon>
        <taxon>Actinomycetes</taxon>
        <taxon>Bifidobacteriales</taxon>
        <taxon>Bifidobacteriaceae</taxon>
        <taxon>Bifidobacterium</taxon>
    </lineage>
</organism>
<accession>A0A087A2Q9</accession>
<name>A0A087A2Q9_9BIFI</name>